<comment type="caution">
    <text evidence="1">The sequence shown here is derived from an EMBL/GenBank/DDBJ whole genome shotgun (WGS) entry which is preliminary data.</text>
</comment>
<name>A0ABQ4F4F5_9ACTN</name>
<dbReference type="InterPro" id="IPR011990">
    <property type="entry name" value="TPR-like_helical_dom_sf"/>
</dbReference>
<evidence type="ECO:0000313" key="2">
    <source>
        <dbReference type="Proteomes" id="UP000621500"/>
    </source>
</evidence>
<dbReference type="Gene3D" id="1.25.40.10">
    <property type="entry name" value="Tetratricopeptide repeat domain"/>
    <property type="match status" value="2"/>
</dbReference>
<dbReference type="InterPro" id="IPR053137">
    <property type="entry name" value="NLR-like"/>
</dbReference>
<gene>
    <name evidence="1" type="ORF">Pma05_83660</name>
</gene>
<protein>
    <submittedName>
        <fullName evidence="1">Tetratricopeptide repeat protein</fullName>
    </submittedName>
</protein>
<dbReference type="Proteomes" id="UP000621500">
    <property type="component" value="Unassembled WGS sequence"/>
</dbReference>
<dbReference type="Pfam" id="PF13424">
    <property type="entry name" value="TPR_12"/>
    <property type="match status" value="1"/>
</dbReference>
<proteinExistence type="predicted"/>
<evidence type="ECO:0000313" key="1">
    <source>
        <dbReference type="EMBL" id="GIH01794.1"/>
    </source>
</evidence>
<dbReference type="PANTHER" id="PTHR46082">
    <property type="entry name" value="ATP/GTP-BINDING PROTEIN-RELATED"/>
    <property type="match status" value="1"/>
</dbReference>
<organism evidence="1 2">
    <name type="scientific">Plantactinospora mayteni</name>
    <dbReference type="NCBI Taxonomy" id="566021"/>
    <lineage>
        <taxon>Bacteria</taxon>
        <taxon>Bacillati</taxon>
        <taxon>Actinomycetota</taxon>
        <taxon>Actinomycetes</taxon>
        <taxon>Micromonosporales</taxon>
        <taxon>Micromonosporaceae</taxon>
        <taxon>Plantactinospora</taxon>
    </lineage>
</organism>
<keyword evidence="2" id="KW-1185">Reference proteome</keyword>
<dbReference type="PANTHER" id="PTHR46082:SF6">
    <property type="entry name" value="AAA+ ATPASE DOMAIN-CONTAINING PROTEIN-RELATED"/>
    <property type="match status" value="1"/>
</dbReference>
<dbReference type="SUPFAM" id="SSF48452">
    <property type="entry name" value="TPR-like"/>
    <property type="match status" value="2"/>
</dbReference>
<dbReference type="EMBL" id="BONX01000086">
    <property type="protein sequence ID" value="GIH01794.1"/>
    <property type="molecule type" value="Genomic_DNA"/>
</dbReference>
<sequence length="730" mass="78995">MIGDVPREPLAYTRRAALLDELTRALDSGPVAALIGGRGVGKTHLAATYTRERLARRLRLVLWIVAEDAAAIVTALAALAREVGLVDALVDADAAAKAALRWLEQRPSPSLVVLDNALDPDAVLRWLPRRGRVRVIITSTNEDFAQLGVEVCVEGFTPGQAAAFLCARSGLDDLEQAGLVAHELGDLPLALSQAGAVIRRQRQSFGDYLAGLGCGPLASMLARLPGDEYPRSVEQAILRSIADAEAADLTGTAQRVVDLMALLSASGVRRDLLYHLSAERSGVDDAVGTLAGASVIGFDVTGRVVAMHRLTRRFAMTRVRVQGRLMAAVQEATRVLSAAVDATPTAGTDVVDHVADVWVAVHCDLKTDPEAAGLVADLLRLRLWSVGRLVTLGESSRAVTTGFAVLKEHRDADGIGDESVTLARRAVIDAGLAADRELDVVALAEETLADRMCVDGPDHVATVAARNSLGYCYECAGLLERALEIHRFNLQESMRVCGPDAQSTLIARINLASTLRSMGRIDDAVSTFEENLRESIRVYGLEHASTINARGELARTYVRVGRAAEAVMLHEINAGLHSAELPAWYAMWWPQYRAAAYSAVGRHDQAIALLRDLIKQSEVTLPRDNPQLIRLRLFLARALISAGRGRQALRLFERVTRDRERVLGADHAATLNARRNLGLAFAVLGQRRRAKAVLTATLADYVRMLGDEHPYTASARSSLERLSMLCRFPP</sequence>
<dbReference type="SUPFAM" id="SSF52540">
    <property type="entry name" value="P-loop containing nucleoside triphosphate hydrolases"/>
    <property type="match status" value="1"/>
</dbReference>
<dbReference type="InterPro" id="IPR027417">
    <property type="entry name" value="P-loop_NTPase"/>
</dbReference>
<accession>A0ABQ4F4F5</accession>
<dbReference type="Gene3D" id="3.40.50.300">
    <property type="entry name" value="P-loop containing nucleotide triphosphate hydrolases"/>
    <property type="match status" value="1"/>
</dbReference>
<dbReference type="Pfam" id="PF14559">
    <property type="entry name" value="TPR_19"/>
    <property type="match status" value="1"/>
</dbReference>
<reference evidence="1 2" key="1">
    <citation type="submission" date="2021-01" db="EMBL/GenBank/DDBJ databases">
        <title>Whole genome shotgun sequence of Plantactinospora mayteni NBRC 109088.</title>
        <authorList>
            <person name="Komaki H."/>
            <person name="Tamura T."/>
        </authorList>
    </citation>
    <scope>NUCLEOTIDE SEQUENCE [LARGE SCALE GENOMIC DNA]</scope>
    <source>
        <strain evidence="1 2">NBRC 109088</strain>
    </source>
</reference>
<dbReference type="Pfam" id="PF13374">
    <property type="entry name" value="TPR_10"/>
    <property type="match status" value="1"/>
</dbReference>